<evidence type="ECO:0000313" key="2">
    <source>
        <dbReference type="EMBL" id="EEP69337.1"/>
    </source>
</evidence>
<dbReference type="GeneID" id="84906516"/>
<evidence type="ECO:0008006" key="4">
    <source>
        <dbReference type="Google" id="ProtNLM"/>
    </source>
</evidence>
<feature type="transmembrane region" description="Helical" evidence="1">
    <location>
        <begin position="52"/>
        <end position="69"/>
    </location>
</feature>
<sequence>MHQANDTKTTLINIAVIVIGSYHLPLSVASGALIGASLFIARKQSYPVFHKAWLFMISFFSGVFGYESTDEIINYILPDQLPLHINSFIGALLAAAFAVVLIEKIYAWLDNRLNPTLTPKERDHDQSTK</sequence>
<keyword evidence="1" id="KW-0812">Transmembrane</keyword>
<evidence type="ECO:0000256" key="1">
    <source>
        <dbReference type="SAM" id="Phobius"/>
    </source>
</evidence>
<dbReference type="OrthoDB" id="9955928at2"/>
<feature type="transmembrane region" description="Helical" evidence="1">
    <location>
        <begin position="81"/>
        <end position="102"/>
    </location>
</feature>
<organism evidence="2 3">
    <name type="scientific">Kingella oralis ATCC 51147</name>
    <dbReference type="NCBI Taxonomy" id="629741"/>
    <lineage>
        <taxon>Bacteria</taxon>
        <taxon>Pseudomonadati</taxon>
        <taxon>Pseudomonadota</taxon>
        <taxon>Betaproteobacteria</taxon>
        <taxon>Neisseriales</taxon>
        <taxon>Neisseriaceae</taxon>
        <taxon>Kingella</taxon>
    </lineage>
</organism>
<keyword evidence="3" id="KW-1185">Reference proteome</keyword>
<dbReference type="Proteomes" id="UP000003009">
    <property type="component" value="Unassembled WGS sequence"/>
</dbReference>
<dbReference type="HOGENOM" id="CLU_2024265_0_0_4"/>
<dbReference type="InterPro" id="IPR032637">
    <property type="entry name" value="Phage_holin-like"/>
</dbReference>
<dbReference type="RefSeq" id="WP_003795393.1">
    <property type="nucleotide sequence ID" value="NZ_GG665871.1"/>
</dbReference>
<gene>
    <name evidence="2" type="ORF">GCWU000324_01250</name>
</gene>
<accession>C4GGI2</accession>
<dbReference type="AlphaFoldDB" id="C4GGI2"/>
<dbReference type="STRING" id="629741.GCWU000324_01250"/>
<comment type="caution">
    <text evidence="2">The sequence shown here is derived from an EMBL/GenBank/DDBJ whole genome shotgun (WGS) entry which is preliminary data.</text>
</comment>
<proteinExistence type="predicted"/>
<protein>
    <recommendedName>
        <fullName evidence="4">Phage holin</fullName>
    </recommendedName>
</protein>
<dbReference type="EMBL" id="ACJW02000002">
    <property type="protein sequence ID" value="EEP69337.1"/>
    <property type="molecule type" value="Genomic_DNA"/>
</dbReference>
<feature type="transmembrane region" description="Helical" evidence="1">
    <location>
        <begin position="12"/>
        <end position="40"/>
    </location>
</feature>
<keyword evidence="1" id="KW-0472">Membrane</keyword>
<name>C4GGI2_9NEIS</name>
<keyword evidence="1" id="KW-1133">Transmembrane helix</keyword>
<dbReference type="Pfam" id="PF16931">
    <property type="entry name" value="Phage_holin_8"/>
    <property type="match status" value="1"/>
</dbReference>
<reference evidence="2" key="1">
    <citation type="submission" date="2009-04" db="EMBL/GenBank/DDBJ databases">
        <authorList>
            <person name="Weinstock G."/>
            <person name="Sodergren E."/>
            <person name="Clifton S."/>
            <person name="Fulton L."/>
            <person name="Fulton B."/>
            <person name="Courtney L."/>
            <person name="Fronick C."/>
            <person name="Harrison M."/>
            <person name="Strong C."/>
            <person name="Farmer C."/>
            <person name="Delahaunty K."/>
            <person name="Markovic C."/>
            <person name="Hall O."/>
            <person name="Minx P."/>
            <person name="Tomlinson C."/>
            <person name="Mitreva M."/>
            <person name="Nelson J."/>
            <person name="Hou S."/>
            <person name="Wollam A."/>
            <person name="Pepin K.H."/>
            <person name="Johnson M."/>
            <person name="Bhonagiri V."/>
            <person name="Nash W.E."/>
            <person name="Warren W."/>
            <person name="Chinwalla A."/>
            <person name="Mardis E.R."/>
            <person name="Wilson R.K."/>
        </authorList>
    </citation>
    <scope>NUCLEOTIDE SEQUENCE [LARGE SCALE GENOMIC DNA]</scope>
    <source>
        <strain evidence="2">ATCC 51147</strain>
    </source>
</reference>
<evidence type="ECO:0000313" key="3">
    <source>
        <dbReference type="Proteomes" id="UP000003009"/>
    </source>
</evidence>